<dbReference type="Pfam" id="PF03737">
    <property type="entry name" value="RraA-like"/>
    <property type="match status" value="1"/>
</dbReference>
<evidence type="ECO:0000313" key="1">
    <source>
        <dbReference type="EMBL" id="MPN13316.1"/>
    </source>
</evidence>
<dbReference type="PANTHER" id="PTHR33254">
    <property type="entry name" value="4-HYDROXY-4-METHYL-2-OXOGLUTARATE ALDOLASE 3-RELATED"/>
    <property type="match status" value="1"/>
</dbReference>
<proteinExistence type="predicted"/>
<dbReference type="EMBL" id="VSSQ01059813">
    <property type="protein sequence ID" value="MPN13316.1"/>
    <property type="molecule type" value="Genomic_DNA"/>
</dbReference>
<evidence type="ECO:0008006" key="2">
    <source>
        <dbReference type="Google" id="ProtNLM"/>
    </source>
</evidence>
<dbReference type="InterPro" id="IPR005493">
    <property type="entry name" value="RraA/RraA-like"/>
</dbReference>
<name>A0A645FI62_9ZZZZ</name>
<comment type="caution">
    <text evidence="1">The sequence shown here is derived from an EMBL/GenBank/DDBJ whole genome shotgun (WGS) entry which is preliminary data.</text>
</comment>
<dbReference type="InterPro" id="IPR036704">
    <property type="entry name" value="RraA/RraA-like_sf"/>
</dbReference>
<sequence length="202" mass="22576">MPQMGNMCGYAVTVEVEPSNARHQSAKPDAQKEYMRYLAAVPGPKIVIVKDLDKPFIGSFWGEVNANMHKAMGCVGTITDGCVRDTDEMTNAGIKALARHTCVGHAYSTPVRWGIELEVFGCKVRHGDLIHADKHGFMAIDEEDQKNLLAAVRFMDENECNNLLCFSRNAAGLPLDEFVEEYARRGTQFKKDAERFFESLNQ</sequence>
<dbReference type="SUPFAM" id="SSF89562">
    <property type="entry name" value="RraA-like"/>
    <property type="match status" value="1"/>
</dbReference>
<gene>
    <name evidence="1" type="ORF">SDC9_160637</name>
</gene>
<organism evidence="1">
    <name type="scientific">bioreactor metagenome</name>
    <dbReference type="NCBI Taxonomy" id="1076179"/>
    <lineage>
        <taxon>unclassified sequences</taxon>
        <taxon>metagenomes</taxon>
        <taxon>ecological metagenomes</taxon>
    </lineage>
</organism>
<dbReference type="CDD" id="cd16841">
    <property type="entry name" value="RraA_family"/>
    <property type="match status" value="1"/>
</dbReference>
<accession>A0A645FI62</accession>
<reference evidence="1" key="1">
    <citation type="submission" date="2019-08" db="EMBL/GenBank/DDBJ databases">
        <authorList>
            <person name="Kucharzyk K."/>
            <person name="Murdoch R.W."/>
            <person name="Higgins S."/>
            <person name="Loffler F."/>
        </authorList>
    </citation>
    <scope>NUCLEOTIDE SEQUENCE</scope>
</reference>
<protein>
    <recommendedName>
        <fullName evidence="2">4-hydroxy-4-methyl-2-oxoglutarate aldolase/4-carboxy-4-hydroxy-2-oxoadipate aldolase</fullName>
    </recommendedName>
</protein>
<dbReference type="Gene3D" id="3.50.30.40">
    <property type="entry name" value="Ribonuclease E inhibitor RraA/RraA-like"/>
    <property type="match status" value="1"/>
</dbReference>
<dbReference type="AlphaFoldDB" id="A0A645FI62"/>
<dbReference type="PANTHER" id="PTHR33254:SF4">
    <property type="entry name" value="4-HYDROXY-4-METHYL-2-OXOGLUTARATE ALDOLASE 3-RELATED"/>
    <property type="match status" value="1"/>
</dbReference>